<proteinExistence type="predicted"/>
<dbReference type="KEGG" id="mmag:MMAD_53110"/>
<comment type="subcellular location">
    <subcellularLocation>
        <location evidence="1">Membrane</location>
    </subcellularLocation>
</comment>
<sequence>MSPRRKVDDTVRDFFTVSATEPKAPRRWGLPVSAVLAFVVAVAAIVGSVFMVVEHTNLDRSEGRDAAALFYVRGFMTDYTSLDPFHANDYADRVLAQGTGEFAKSFKEKMNEIVVQVARAEPTTGVVQEAGVQRWNDNGSADVLVAATVKTTGPDGKTPIESGTRWVVTTIEEGQQWKISQLIQVI</sequence>
<dbReference type="Proteomes" id="UP000466517">
    <property type="component" value="Chromosome"/>
</dbReference>
<accession>A0A7I7XP59</accession>
<dbReference type="RefSeq" id="WP_163742927.1">
    <property type="nucleotide sequence ID" value="NZ_AP022610.1"/>
</dbReference>
<reference evidence="4 5" key="1">
    <citation type="journal article" date="2019" name="Emerg. Microbes Infect.">
        <title>Comprehensive subspecies identification of 175 nontuberculous mycobacteria species based on 7547 genomic profiles.</title>
        <authorList>
            <person name="Matsumoto Y."/>
            <person name="Kinjo T."/>
            <person name="Motooka D."/>
            <person name="Nabeya D."/>
            <person name="Jung N."/>
            <person name="Uechi K."/>
            <person name="Horii T."/>
            <person name="Iida T."/>
            <person name="Fujita J."/>
            <person name="Nakamura S."/>
        </authorList>
    </citation>
    <scope>NUCLEOTIDE SEQUENCE [LARGE SCALE GENOMIC DNA]</scope>
    <source>
        <strain evidence="4 5">JCM 13574</strain>
    </source>
</reference>
<protein>
    <recommendedName>
        <fullName evidence="6">Mammalian cell entry protein</fullName>
    </recommendedName>
</protein>
<keyword evidence="2 3" id="KW-0472">Membrane</keyword>
<evidence type="ECO:0000256" key="2">
    <source>
        <dbReference type="ARBA" id="ARBA00023136"/>
    </source>
</evidence>
<keyword evidence="3" id="KW-0812">Transmembrane</keyword>
<dbReference type="GO" id="GO:0016020">
    <property type="term" value="C:membrane"/>
    <property type="evidence" value="ECO:0007669"/>
    <property type="project" value="UniProtKB-SubCell"/>
</dbReference>
<evidence type="ECO:0000313" key="4">
    <source>
        <dbReference type="EMBL" id="BBZ31016.1"/>
    </source>
</evidence>
<dbReference type="EMBL" id="AP022610">
    <property type="protein sequence ID" value="BBZ31016.1"/>
    <property type="molecule type" value="Genomic_DNA"/>
</dbReference>
<keyword evidence="5" id="KW-1185">Reference proteome</keyword>
<evidence type="ECO:0000313" key="5">
    <source>
        <dbReference type="Proteomes" id="UP000466517"/>
    </source>
</evidence>
<name>A0A7I7XP59_9MYCO</name>
<keyword evidence="3" id="KW-1133">Transmembrane helix</keyword>
<evidence type="ECO:0008006" key="6">
    <source>
        <dbReference type="Google" id="ProtNLM"/>
    </source>
</evidence>
<dbReference type="PANTHER" id="PTHR37042">
    <property type="entry name" value="OUTER MEMBRANE PROTEIN RV1973"/>
    <property type="match status" value="1"/>
</dbReference>
<gene>
    <name evidence="4" type="ORF">MMAD_53110</name>
</gene>
<evidence type="ECO:0000256" key="1">
    <source>
        <dbReference type="ARBA" id="ARBA00004370"/>
    </source>
</evidence>
<dbReference type="AlphaFoldDB" id="A0A7I7XP59"/>
<evidence type="ECO:0000256" key="3">
    <source>
        <dbReference type="SAM" id="Phobius"/>
    </source>
</evidence>
<dbReference type="PANTHER" id="PTHR37042:SF4">
    <property type="entry name" value="OUTER MEMBRANE PROTEIN RV1973"/>
    <property type="match status" value="1"/>
</dbReference>
<organism evidence="4 5">
    <name type="scientific">Mycolicibacterium madagascariense</name>
    <dbReference type="NCBI Taxonomy" id="212765"/>
    <lineage>
        <taxon>Bacteria</taxon>
        <taxon>Bacillati</taxon>
        <taxon>Actinomycetota</taxon>
        <taxon>Actinomycetes</taxon>
        <taxon>Mycobacteriales</taxon>
        <taxon>Mycobacteriaceae</taxon>
        <taxon>Mycolicibacterium</taxon>
    </lineage>
</organism>
<feature type="transmembrane region" description="Helical" evidence="3">
    <location>
        <begin position="28"/>
        <end position="53"/>
    </location>
</feature>